<organism evidence="8 9">
    <name type="scientific">Emiliania huxleyi (strain CCMP1516)</name>
    <dbReference type="NCBI Taxonomy" id="280463"/>
    <lineage>
        <taxon>Eukaryota</taxon>
        <taxon>Haptista</taxon>
        <taxon>Haptophyta</taxon>
        <taxon>Prymnesiophyceae</taxon>
        <taxon>Isochrysidales</taxon>
        <taxon>Noelaerhabdaceae</taxon>
        <taxon>Emiliania</taxon>
    </lineage>
</organism>
<dbReference type="HOGENOM" id="CLU_559531_0_0_1"/>
<evidence type="ECO:0000313" key="9">
    <source>
        <dbReference type="Proteomes" id="UP000013827"/>
    </source>
</evidence>
<keyword evidence="2" id="KW-0238">DNA-binding</keyword>
<dbReference type="PANTHER" id="PTHR13710:SF105">
    <property type="entry name" value="ATP-DEPENDENT DNA HELICASE Q1"/>
    <property type="match status" value="1"/>
</dbReference>
<keyword evidence="9" id="KW-1185">Reference proteome</keyword>
<dbReference type="EC" id="5.6.2.4" evidence="5"/>
<evidence type="ECO:0000256" key="2">
    <source>
        <dbReference type="ARBA" id="ARBA00023125"/>
    </source>
</evidence>
<dbReference type="GO" id="GO:0000724">
    <property type="term" value="P:double-strand break repair via homologous recombination"/>
    <property type="evidence" value="ECO:0007669"/>
    <property type="project" value="TreeGrafter"/>
</dbReference>
<dbReference type="SUPFAM" id="SSF52540">
    <property type="entry name" value="P-loop containing nucleoside triphosphate hydrolases"/>
    <property type="match status" value="1"/>
</dbReference>
<keyword evidence="3" id="KW-0413">Isomerase</keyword>
<evidence type="ECO:0000256" key="6">
    <source>
        <dbReference type="SAM" id="MobiDB-lite"/>
    </source>
</evidence>
<dbReference type="GO" id="GO:0003677">
    <property type="term" value="F:DNA binding"/>
    <property type="evidence" value="ECO:0007669"/>
    <property type="project" value="UniProtKB-KW"/>
</dbReference>
<dbReference type="STRING" id="2903.R1DG62"/>
<dbReference type="GO" id="GO:0005524">
    <property type="term" value="F:ATP binding"/>
    <property type="evidence" value="ECO:0007669"/>
    <property type="project" value="InterPro"/>
</dbReference>
<name>A0A0D3KDZ2_EMIH1</name>
<comment type="catalytic activity">
    <reaction evidence="4">
        <text>Couples ATP hydrolysis with the unwinding of duplex DNA by translocating in the 3'-5' direction.</text>
        <dbReference type="EC" id="5.6.2.4"/>
    </reaction>
</comment>
<dbReference type="Proteomes" id="UP000013827">
    <property type="component" value="Unassembled WGS sequence"/>
</dbReference>
<dbReference type="Pfam" id="PF00270">
    <property type="entry name" value="DEAD"/>
    <property type="match status" value="1"/>
</dbReference>
<dbReference type="InterPro" id="IPR014001">
    <property type="entry name" value="Helicase_ATP-bd"/>
</dbReference>
<reference evidence="9" key="1">
    <citation type="journal article" date="2013" name="Nature">
        <title>Pan genome of the phytoplankton Emiliania underpins its global distribution.</title>
        <authorList>
            <person name="Read B.A."/>
            <person name="Kegel J."/>
            <person name="Klute M.J."/>
            <person name="Kuo A."/>
            <person name="Lefebvre S.C."/>
            <person name="Maumus F."/>
            <person name="Mayer C."/>
            <person name="Miller J."/>
            <person name="Monier A."/>
            <person name="Salamov A."/>
            <person name="Young J."/>
            <person name="Aguilar M."/>
            <person name="Claverie J.M."/>
            <person name="Frickenhaus S."/>
            <person name="Gonzalez K."/>
            <person name="Herman E.K."/>
            <person name="Lin Y.C."/>
            <person name="Napier J."/>
            <person name="Ogata H."/>
            <person name="Sarno A.F."/>
            <person name="Shmutz J."/>
            <person name="Schroeder D."/>
            <person name="de Vargas C."/>
            <person name="Verret F."/>
            <person name="von Dassow P."/>
            <person name="Valentin K."/>
            <person name="Van de Peer Y."/>
            <person name="Wheeler G."/>
            <person name="Dacks J.B."/>
            <person name="Delwiche C.F."/>
            <person name="Dyhrman S.T."/>
            <person name="Glockner G."/>
            <person name="John U."/>
            <person name="Richards T."/>
            <person name="Worden A.Z."/>
            <person name="Zhang X."/>
            <person name="Grigoriev I.V."/>
            <person name="Allen A.E."/>
            <person name="Bidle K."/>
            <person name="Borodovsky M."/>
            <person name="Bowler C."/>
            <person name="Brownlee C."/>
            <person name="Cock J.M."/>
            <person name="Elias M."/>
            <person name="Gladyshev V.N."/>
            <person name="Groth M."/>
            <person name="Guda C."/>
            <person name="Hadaegh A."/>
            <person name="Iglesias-Rodriguez M.D."/>
            <person name="Jenkins J."/>
            <person name="Jones B.M."/>
            <person name="Lawson T."/>
            <person name="Leese F."/>
            <person name="Lindquist E."/>
            <person name="Lobanov A."/>
            <person name="Lomsadze A."/>
            <person name="Malik S.B."/>
            <person name="Marsh M.E."/>
            <person name="Mackinder L."/>
            <person name="Mock T."/>
            <person name="Mueller-Roeber B."/>
            <person name="Pagarete A."/>
            <person name="Parker M."/>
            <person name="Probert I."/>
            <person name="Quesneville H."/>
            <person name="Raines C."/>
            <person name="Rensing S.A."/>
            <person name="Riano-Pachon D.M."/>
            <person name="Richier S."/>
            <person name="Rokitta S."/>
            <person name="Shiraiwa Y."/>
            <person name="Soanes D.M."/>
            <person name="van der Giezen M."/>
            <person name="Wahlund T.M."/>
            <person name="Williams B."/>
            <person name="Wilson W."/>
            <person name="Wolfe G."/>
            <person name="Wurch L.L."/>
        </authorList>
    </citation>
    <scope>NUCLEOTIDE SEQUENCE</scope>
</reference>
<dbReference type="PaxDb" id="2903-EOD33977"/>
<dbReference type="eggNOG" id="KOG0351">
    <property type="taxonomic scope" value="Eukaryota"/>
</dbReference>
<dbReference type="EnsemblProtists" id="EOD33977">
    <property type="protein sequence ID" value="EOD33977"/>
    <property type="gene ID" value="EMIHUDRAFT_229087"/>
</dbReference>
<dbReference type="GO" id="GO:0005694">
    <property type="term" value="C:chromosome"/>
    <property type="evidence" value="ECO:0007669"/>
    <property type="project" value="TreeGrafter"/>
</dbReference>
<dbReference type="InterPro" id="IPR027417">
    <property type="entry name" value="P-loop_NTPase"/>
</dbReference>
<protein>
    <recommendedName>
        <fullName evidence="5">DNA 3'-5' helicase</fullName>
        <ecNumber evidence="5">5.6.2.4</ecNumber>
    </recommendedName>
</protein>
<dbReference type="KEGG" id="ehx:EMIHUDRAFT_229087"/>
<dbReference type="RefSeq" id="XP_005786406.1">
    <property type="nucleotide sequence ID" value="XM_005786349.1"/>
</dbReference>
<reference evidence="8" key="2">
    <citation type="submission" date="2024-10" db="UniProtKB">
        <authorList>
            <consortium name="EnsemblProtists"/>
        </authorList>
    </citation>
    <scope>IDENTIFICATION</scope>
</reference>
<dbReference type="GO" id="GO:0043138">
    <property type="term" value="F:3'-5' DNA helicase activity"/>
    <property type="evidence" value="ECO:0007669"/>
    <property type="project" value="UniProtKB-EC"/>
</dbReference>
<dbReference type="PROSITE" id="PS51192">
    <property type="entry name" value="HELICASE_ATP_BIND_1"/>
    <property type="match status" value="1"/>
</dbReference>
<dbReference type="GeneID" id="17279248"/>
<evidence type="ECO:0000313" key="8">
    <source>
        <dbReference type="EnsemblProtists" id="EOD33977"/>
    </source>
</evidence>
<dbReference type="InterPro" id="IPR011545">
    <property type="entry name" value="DEAD/DEAH_box_helicase_dom"/>
</dbReference>
<accession>A0A0D3KDZ2</accession>
<evidence type="ECO:0000256" key="4">
    <source>
        <dbReference type="ARBA" id="ARBA00034617"/>
    </source>
</evidence>
<evidence type="ECO:0000256" key="3">
    <source>
        <dbReference type="ARBA" id="ARBA00023235"/>
    </source>
</evidence>
<comment type="similarity">
    <text evidence="1">Belongs to the helicase family. RecQ subfamily.</text>
</comment>
<evidence type="ECO:0000256" key="5">
    <source>
        <dbReference type="ARBA" id="ARBA00034808"/>
    </source>
</evidence>
<dbReference type="GO" id="GO:0009378">
    <property type="term" value="F:four-way junction helicase activity"/>
    <property type="evidence" value="ECO:0007669"/>
    <property type="project" value="TreeGrafter"/>
</dbReference>
<feature type="region of interest" description="Disordered" evidence="6">
    <location>
        <begin position="1"/>
        <end position="26"/>
    </location>
</feature>
<feature type="domain" description="Helicase ATP-binding" evidence="7">
    <location>
        <begin position="162"/>
        <end position="388"/>
    </location>
</feature>
<dbReference type="AlphaFoldDB" id="A0A0D3KDZ2"/>
<evidence type="ECO:0000256" key="1">
    <source>
        <dbReference type="ARBA" id="ARBA00005446"/>
    </source>
</evidence>
<dbReference type="SMART" id="SM00487">
    <property type="entry name" value="DEXDc"/>
    <property type="match status" value="1"/>
</dbReference>
<dbReference type="PANTHER" id="PTHR13710">
    <property type="entry name" value="DNA HELICASE RECQ FAMILY MEMBER"/>
    <property type="match status" value="1"/>
</dbReference>
<proteinExistence type="inferred from homology"/>
<dbReference type="Gene3D" id="3.40.50.300">
    <property type="entry name" value="P-loop containing nucleotide triphosphate hydrolases"/>
    <property type="match status" value="2"/>
</dbReference>
<evidence type="ECO:0000259" key="7">
    <source>
        <dbReference type="PROSITE" id="PS51192"/>
    </source>
</evidence>
<dbReference type="GO" id="GO:0005737">
    <property type="term" value="C:cytoplasm"/>
    <property type="evidence" value="ECO:0007669"/>
    <property type="project" value="TreeGrafter"/>
</dbReference>
<feature type="region of interest" description="Disordered" evidence="6">
    <location>
        <begin position="249"/>
        <end position="278"/>
    </location>
</feature>
<sequence length="488" mass="53558">MADETAADEARLARSQPTTRPIPTCTPAERRLGAMQRRAEQPPHPIVVRRRTHAAGAALAAQRSPSPLLLRQASARTWALLLLQTKLAGEVARHRQCAEELRHLAREQVAREVRIQNLEQQLAQAVAACRYDARRESREIALRVAPLLLGDKEPRPFQLDAACALFDGRHTFVLRKAGDGKSVCYQLAALMRPPTPKPAPPKLTLVVMPLVALAWEQADELNSRIPYLASDGLPRKLAHVLDGASQSLFAGAEDGPEPSREELIRSLSGQASLPRGSPEDHLLERLQETLPGGDAMSTVLFVSPEKLVRSRALHALLRIAYEEGWWRCVAIDEAHCVDEHGLEFRHDYRLLGALTAVFPELTYMLLTATASPVTVQSLCITLGIETDPVVVRGTTRREQTAYTCIVCEDGPQKLRSVTFAVEAAHRGGKSTMVYTNSRRGTERLAGSFREVCGLPEAAPDGEPCIIEAYHGAWAMGHGCGTDFPNEYG</sequence>